<keyword evidence="2 6" id="KW-0418">Kinase</keyword>
<dbReference type="GO" id="GO:0000155">
    <property type="term" value="F:phosphorelay sensor kinase activity"/>
    <property type="evidence" value="ECO:0007669"/>
    <property type="project" value="InterPro"/>
</dbReference>
<keyword evidence="7" id="KW-1185">Reference proteome</keyword>
<dbReference type="SUPFAM" id="SSF55874">
    <property type="entry name" value="ATPase domain of HSP90 chaperone/DNA topoisomerase II/histidine kinase"/>
    <property type="match status" value="1"/>
</dbReference>
<sequence length="381" mass="42380">MHAKSPSQRILSPLALASYVAWSAVWYSNSRLFGASLGPGWWADALLLAFLVAWVWFLWSEEEGRWTWQSVVQMLVLSGSLIGLLALGRSGSSPILMILVVSLFVTRFSWTWARILLLALNAVYFVLLLTVWNLSLSSAIVSLAAYGAFQAFALLVLRYAAESEEMADELRRVNADLMATRHLLDQSARDQERLRLSRELHDVAGHKLTALRMNLRALRQQGEVGHRDRLEAADALAGELLDDLRAVVRQLRISDGLSLEEGFRQLAAPLSGLSLELEIEPEVKVDRVGDAETLMRVVQEGLTNAARHGRARHVWLHLARDGDRWRLGLDDDGQLKWPIRPGLGLKGMRERLELLGGGLSLEPSSRGGLHLSAWLPVSIAP</sequence>
<reference evidence="6 7" key="1">
    <citation type="submission" date="2015-07" db="EMBL/GenBank/DDBJ databases">
        <authorList>
            <person name="Noorani M."/>
        </authorList>
    </citation>
    <scope>NUCLEOTIDE SEQUENCE [LARGE SCALE GENOMIC DNA]</scope>
    <source>
        <strain evidence="6 7">KCTC 42284</strain>
    </source>
</reference>
<dbReference type="InterPro" id="IPR011712">
    <property type="entry name" value="Sig_transdc_His_kin_sub3_dim/P"/>
</dbReference>
<dbReference type="Gene3D" id="3.30.565.10">
    <property type="entry name" value="Histidine kinase-like ATPase, C-terminal domain"/>
    <property type="match status" value="1"/>
</dbReference>
<dbReference type="Proteomes" id="UP000066624">
    <property type="component" value="Chromosome"/>
</dbReference>
<evidence type="ECO:0000259" key="4">
    <source>
        <dbReference type="Pfam" id="PF02518"/>
    </source>
</evidence>
<dbReference type="Gene3D" id="1.20.5.1930">
    <property type="match status" value="1"/>
</dbReference>
<name>A0A0K0XWC8_9GAMM</name>
<organism evidence="6 7">
    <name type="scientific">Wenzhouxiangella marina</name>
    <dbReference type="NCBI Taxonomy" id="1579979"/>
    <lineage>
        <taxon>Bacteria</taxon>
        <taxon>Pseudomonadati</taxon>
        <taxon>Pseudomonadota</taxon>
        <taxon>Gammaproteobacteria</taxon>
        <taxon>Chromatiales</taxon>
        <taxon>Wenzhouxiangellaceae</taxon>
        <taxon>Wenzhouxiangella</taxon>
    </lineage>
</organism>
<evidence type="ECO:0000256" key="2">
    <source>
        <dbReference type="ARBA" id="ARBA00022777"/>
    </source>
</evidence>
<dbReference type="PANTHER" id="PTHR24421">
    <property type="entry name" value="NITRATE/NITRITE SENSOR PROTEIN NARX-RELATED"/>
    <property type="match status" value="1"/>
</dbReference>
<dbReference type="STRING" id="1579979.WM2015_1639"/>
<evidence type="ECO:0000313" key="7">
    <source>
        <dbReference type="Proteomes" id="UP000066624"/>
    </source>
</evidence>
<dbReference type="PATRIC" id="fig|1579979.3.peg.1680"/>
<proteinExistence type="predicted"/>
<evidence type="ECO:0000259" key="5">
    <source>
        <dbReference type="Pfam" id="PF07730"/>
    </source>
</evidence>
<keyword evidence="3" id="KW-0902">Two-component regulatory system</keyword>
<evidence type="ECO:0000256" key="3">
    <source>
        <dbReference type="ARBA" id="ARBA00023012"/>
    </source>
</evidence>
<dbReference type="GO" id="GO:0046983">
    <property type="term" value="F:protein dimerization activity"/>
    <property type="evidence" value="ECO:0007669"/>
    <property type="project" value="InterPro"/>
</dbReference>
<evidence type="ECO:0000256" key="1">
    <source>
        <dbReference type="ARBA" id="ARBA00022679"/>
    </source>
</evidence>
<evidence type="ECO:0000313" key="6">
    <source>
        <dbReference type="EMBL" id="AKS42009.1"/>
    </source>
</evidence>
<dbReference type="KEGG" id="wma:WM2015_1639"/>
<dbReference type="InterPro" id="IPR003594">
    <property type="entry name" value="HATPase_dom"/>
</dbReference>
<dbReference type="PANTHER" id="PTHR24421:SF59">
    <property type="entry name" value="OXYGEN SENSOR HISTIDINE KINASE NREB"/>
    <property type="match status" value="1"/>
</dbReference>
<protein>
    <submittedName>
        <fullName evidence="6">Signal transduction histidine kinase</fullName>
    </submittedName>
</protein>
<dbReference type="EMBL" id="CP012154">
    <property type="protein sequence ID" value="AKS42009.1"/>
    <property type="molecule type" value="Genomic_DNA"/>
</dbReference>
<dbReference type="InterPro" id="IPR036890">
    <property type="entry name" value="HATPase_C_sf"/>
</dbReference>
<dbReference type="GO" id="GO:0016020">
    <property type="term" value="C:membrane"/>
    <property type="evidence" value="ECO:0007669"/>
    <property type="project" value="InterPro"/>
</dbReference>
<keyword evidence="1" id="KW-0808">Transferase</keyword>
<accession>A0A0K0XWC8</accession>
<dbReference type="Pfam" id="PF07730">
    <property type="entry name" value="HisKA_3"/>
    <property type="match status" value="1"/>
</dbReference>
<dbReference type="AlphaFoldDB" id="A0A0K0XWC8"/>
<dbReference type="InterPro" id="IPR050482">
    <property type="entry name" value="Sensor_HK_TwoCompSys"/>
</dbReference>
<gene>
    <name evidence="6" type="ORF">WM2015_1639</name>
</gene>
<feature type="domain" description="Signal transduction histidine kinase subgroup 3 dimerisation and phosphoacceptor" evidence="5">
    <location>
        <begin position="192"/>
        <end position="254"/>
    </location>
</feature>
<dbReference type="OrthoDB" id="9797605at2"/>
<dbReference type="RefSeq" id="WP_049725605.1">
    <property type="nucleotide sequence ID" value="NZ_CP012154.1"/>
</dbReference>
<feature type="domain" description="Histidine kinase/HSP90-like ATPase" evidence="4">
    <location>
        <begin position="289"/>
        <end position="377"/>
    </location>
</feature>
<dbReference type="Pfam" id="PF02518">
    <property type="entry name" value="HATPase_c"/>
    <property type="match status" value="1"/>
</dbReference>